<dbReference type="AlphaFoldDB" id="A0A439DER4"/>
<dbReference type="EMBL" id="RYZI01000039">
    <property type="protein sequence ID" value="RWA12892.1"/>
    <property type="molecule type" value="Genomic_DNA"/>
</dbReference>
<comment type="caution">
    <text evidence="1">The sequence shown here is derived from an EMBL/GenBank/DDBJ whole genome shotgun (WGS) entry which is preliminary data.</text>
</comment>
<dbReference type="Proteomes" id="UP000286045">
    <property type="component" value="Unassembled WGS sequence"/>
</dbReference>
<sequence length="233" mass="27448">MCYERYKGYGMCSHADPQSTPTESKQCLGFLETGRCAQGKKYILVAEEYTPALCPGCWELEWKLEDAIGSLDDDQSQSDTWRLWYRIGWPHKDLMLVMDIIYVCQMAQSEMHTWEGPNHSRQVILAKWTDIFRTFKAWLTERLEKRNAQGQLYFPPGEERGVRIEKKKVLQHLVRWTLINMAQGRFNKLDTATFREGLDRAFSNLIYQWDTHFPEEPGCDLSKEEFTVKTRME</sequence>
<gene>
    <name evidence="1" type="ORF">EKO27_g2226</name>
</gene>
<name>A0A439DER4_9PEZI</name>
<evidence type="ECO:0000313" key="2">
    <source>
        <dbReference type="Proteomes" id="UP000286045"/>
    </source>
</evidence>
<protein>
    <submittedName>
        <fullName evidence="1">Uncharacterized protein</fullName>
    </submittedName>
</protein>
<evidence type="ECO:0000313" key="1">
    <source>
        <dbReference type="EMBL" id="RWA12892.1"/>
    </source>
</evidence>
<organism evidence="1 2">
    <name type="scientific">Xylaria grammica</name>
    <dbReference type="NCBI Taxonomy" id="363999"/>
    <lineage>
        <taxon>Eukaryota</taxon>
        <taxon>Fungi</taxon>
        <taxon>Dikarya</taxon>
        <taxon>Ascomycota</taxon>
        <taxon>Pezizomycotina</taxon>
        <taxon>Sordariomycetes</taxon>
        <taxon>Xylariomycetidae</taxon>
        <taxon>Xylariales</taxon>
        <taxon>Xylariaceae</taxon>
        <taxon>Xylaria</taxon>
    </lineage>
</organism>
<accession>A0A439DER4</accession>
<proteinExistence type="predicted"/>
<dbReference type="STRING" id="363999.A0A439DER4"/>
<keyword evidence="2" id="KW-1185">Reference proteome</keyword>
<reference evidence="1 2" key="1">
    <citation type="submission" date="2018-12" db="EMBL/GenBank/DDBJ databases">
        <title>Draft genome sequence of Xylaria grammica IHI A82.</title>
        <authorList>
            <person name="Buettner E."/>
            <person name="Kellner H."/>
        </authorList>
    </citation>
    <scope>NUCLEOTIDE SEQUENCE [LARGE SCALE GENOMIC DNA]</scope>
    <source>
        <strain evidence="1 2">IHI A82</strain>
    </source>
</reference>